<gene>
    <name evidence="3" type="ORF">LAZ67_3006040</name>
</gene>
<sequence>MLVVCRLPELVNNILTSGMVPALFAEDERDSLMGEVMSDAQATGAFSKDQVWQYFVRRCQSNLHVVLSMSPVGETLRTRCRNFPGLVNNTTIDWFTAWPEQALTIVAEVSIAENAVRLLHLQDVIAPFSYVNSLVLNPVAFTQEKWSTSDSIVVVEN</sequence>
<dbReference type="Gene3D" id="3.40.50.300">
    <property type="entry name" value="P-loop containing nucleotide triphosphate hydrolases"/>
    <property type="match status" value="1"/>
</dbReference>
<proteinExistence type="inferred from homology"/>
<evidence type="ECO:0000313" key="4">
    <source>
        <dbReference type="Proteomes" id="UP001235939"/>
    </source>
</evidence>
<protein>
    <submittedName>
        <fullName evidence="3">DNAH10</fullName>
    </submittedName>
</protein>
<dbReference type="PANTHER" id="PTHR22878:SF63">
    <property type="entry name" value="DYNEIN AXONEMAL HEAVY CHAIN 10"/>
    <property type="match status" value="1"/>
</dbReference>
<dbReference type="EMBL" id="CP092865">
    <property type="protein sequence ID" value="UYV65971.1"/>
    <property type="molecule type" value="Genomic_DNA"/>
</dbReference>
<dbReference type="InterPro" id="IPR027417">
    <property type="entry name" value="P-loop_NTPase"/>
</dbReference>
<dbReference type="Pfam" id="PF12780">
    <property type="entry name" value="AAA_8"/>
    <property type="match status" value="1"/>
</dbReference>
<keyword evidence="4" id="KW-1185">Reference proteome</keyword>
<comment type="similarity">
    <text evidence="1">Belongs to the dynein heavy chain family.</text>
</comment>
<dbReference type="Proteomes" id="UP001235939">
    <property type="component" value="Chromosome 03"/>
</dbReference>
<dbReference type="InterPro" id="IPR024317">
    <property type="entry name" value="Dynein_heavy_chain_D4_dom"/>
</dbReference>
<reference evidence="3 4" key="1">
    <citation type="submission" date="2022-01" db="EMBL/GenBank/DDBJ databases">
        <title>A chromosomal length assembly of Cordylochernes scorpioides.</title>
        <authorList>
            <person name="Zeh D."/>
            <person name="Zeh J."/>
        </authorList>
    </citation>
    <scope>NUCLEOTIDE SEQUENCE [LARGE SCALE GENOMIC DNA]</scope>
    <source>
        <strain evidence="3">IN4F17</strain>
        <tissue evidence="3">Whole Body</tissue>
    </source>
</reference>
<organism evidence="3 4">
    <name type="scientific">Cordylochernes scorpioides</name>
    <dbReference type="NCBI Taxonomy" id="51811"/>
    <lineage>
        <taxon>Eukaryota</taxon>
        <taxon>Metazoa</taxon>
        <taxon>Ecdysozoa</taxon>
        <taxon>Arthropoda</taxon>
        <taxon>Chelicerata</taxon>
        <taxon>Arachnida</taxon>
        <taxon>Pseudoscorpiones</taxon>
        <taxon>Cheliferoidea</taxon>
        <taxon>Chernetidae</taxon>
        <taxon>Cordylochernes</taxon>
    </lineage>
</organism>
<name>A0ABY6KCP4_9ARAC</name>
<accession>A0ABY6KCP4</accession>
<feature type="domain" description="Dynein heavy chain AAA module D4" evidence="2">
    <location>
        <begin position="9"/>
        <end position="136"/>
    </location>
</feature>
<evidence type="ECO:0000259" key="2">
    <source>
        <dbReference type="Pfam" id="PF12780"/>
    </source>
</evidence>
<evidence type="ECO:0000313" key="3">
    <source>
        <dbReference type="EMBL" id="UYV65971.1"/>
    </source>
</evidence>
<evidence type="ECO:0000256" key="1">
    <source>
        <dbReference type="ARBA" id="ARBA00008887"/>
    </source>
</evidence>
<dbReference type="PANTHER" id="PTHR22878">
    <property type="entry name" value="DYNEIN HEAVY CHAIN 6, AXONEMAL-LIKE-RELATED"/>
    <property type="match status" value="1"/>
</dbReference>
<dbReference type="InterPro" id="IPR026983">
    <property type="entry name" value="DHC"/>
</dbReference>